<dbReference type="PANTHER" id="PTHR44843:SF14">
    <property type="entry name" value="METHYLTRANSFERASE TYPE 11 DOMAIN-CONTAINING PROTEIN"/>
    <property type="match status" value="1"/>
</dbReference>
<keyword evidence="1" id="KW-0472">Membrane</keyword>
<sequence>MSIGMSNHRQKLRIWIYLLGVVVVLLVAFHKTEYGGGLGGSELASIWRNSRIQQRKPRYVFVDLGANRADSLKTFLEVEDAKFKFSFPKPDWATHEQADIYLFEANPVFNEALVTAKETYQAQGLSITIFPTTVVDVKDGTRTFYLDTVNGDNDFWGSSTNANHPDVVKSGSNGTELSAINISRWLLMNTLPKDYVVVKMDIEGSEYDVVPHMVEMGIWSVVDYLFVEWHKNVAGEEAMARGHAAKDKLISKGVQMPSYDSWT</sequence>
<evidence type="ECO:0000313" key="5">
    <source>
        <dbReference type="Proteomes" id="UP000027002"/>
    </source>
</evidence>
<dbReference type="HOGENOM" id="CLU_081342_0_0_1"/>
<reference evidence="3" key="1">
    <citation type="journal article" date="2016" name="Genome Announc.">
        <title>Genome Sequence of Ustilaginoidea virens IPU010, a Rice Pathogenic Fungus Causing False Smut.</title>
        <authorList>
            <person name="Kumagai T."/>
            <person name="Ishii T."/>
            <person name="Terai G."/>
            <person name="Umemura M."/>
            <person name="Machida M."/>
            <person name="Asai K."/>
        </authorList>
    </citation>
    <scope>NUCLEOTIDE SEQUENCE [LARGE SCALE GENOMIC DNA]</scope>
    <source>
        <strain evidence="3">IPU010</strain>
    </source>
</reference>
<keyword evidence="5" id="KW-1185">Reference proteome</keyword>
<dbReference type="Gene3D" id="3.40.50.150">
    <property type="entry name" value="Vaccinia Virus protein VP39"/>
    <property type="match status" value="1"/>
</dbReference>
<dbReference type="Proteomes" id="UP000027002">
    <property type="component" value="Chromosome 1"/>
</dbReference>
<evidence type="ECO:0000313" key="6">
    <source>
        <dbReference type="Proteomes" id="UP000054053"/>
    </source>
</evidence>
<dbReference type="InterPro" id="IPR006342">
    <property type="entry name" value="FkbM_mtfrase"/>
</dbReference>
<keyword evidence="1" id="KW-1133">Transmembrane helix</keyword>
<proteinExistence type="predicted"/>
<dbReference type="OrthoDB" id="10006218at2759"/>
<gene>
    <name evidence="4" type="ORF">UV8b_01173</name>
    <name evidence="3" type="ORF">UVI_02036480</name>
</gene>
<dbReference type="AlphaFoldDB" id="A0A063C1Y5"/>
<dbReference type="RefSeq" id="XP_042994605.1">
    <property type="nucleotide sequence ID" value="XM_043138671.1"/>
</dbReference>
<organism evidence="3 6">
    <name type="scientific">Ustilaginoidea virens</name>
    <name type="common">Rice false smut fungus</name>
    <name type="synonym">Villosiclava virens</name>
    <dbReference type="NCBI Taxonomy" id="1159556"/>
    <lineage>
        <taxon>Eukaryota</taxon>
        <taxon>Fungi</taxon>
        <taxon>Dikarya</taxon>
        <taxon>Ascomycota</taxon>
        <taxon>Pezizomycotina</taxon>
        <taxon>Sordariomycetes</taxon>
        <taxon>Hypocreomycetidae</taxon>
        <taxon>Hypocreales</taxon>
        <taxon>Clavicipitaceae</taxon>
        <taxon>Ustilaginoidea</taxon>
    </lineage>
</organism>
<dbReference type="Pfam" id="PF05050">
    <property type="entry name" value="Methyltransf_21"/>
    <property type="match status" value="1"/>
</dbReference>
<evidence type="ECO:0000313" key="4">
    <source>
        <dbReference type="EMBL" id="QUC16932.1"/>
    </source>
</evidence>
<dbReference type="KEGG" id="uvi:66061951"/>
<reference evidence="6" key="2">
    <citation type="journal article" date="2016" name="Genome Announc.">
        <title>Genome sequence of Ustilaginoidea virens IPU010, a rice pathogenic fungus causing false smut.</title>
        <authorList>
            <person name="Kumagai T."/>
            <person name="Ishii T."/>
            <person name="Terai G."/>
            <person name="Umemura M."/>
            <person name="Machida M."/>
            <person name="Asai K."/>
        </authorList>
    </citation>
    <scope>NUCLEOTIDE SEQUENCE [LARGE SCALE GENOMIC DNA]</scope>
    <source>
        <strain evidence="6">IPU010</strain>
    </source>
</reference>
<feature type="domain" description="Methyltransferase FkbM" evidence="2">
    <location>
        <begin position="98"/>
        <end position="233"/>
    </location>
</feature>
<evidence type="ECO:0000313" key="3">
    <source>
        <dbReference type="EMBL" id="GAO18170.1"/>
    </source>
</evidence>
<dbReference type="EMBL" id="CP072753">
    <property type="protein sequence ID" value="QUC16932.1"/>
    <property type="molecule type" value="Genomic_DNA"/>
</dbReference>
<reference evidence="4" key="3">
    <citation type="submission" date="2020-03" db="EMBL/GenBank/DDBJ databases">
        <title>A mixture of massive structural variations and highly conserved coding sequences in Ustilaginoidea virens genome.</title>
        <authorList>
            <person name="Zhang K."/>
            <person name="Zhao Z."/>
            <person name="Zhang Z."/>
            <person name="Li Y."/>
            <person name="Hsiang T."/>
            <person name="Sun W."/>
        </authorList>
    </citation>
    <scope>NUCLEOTIDE SEQUENCE</scope>
    <source>
        <strain evidence="4">UV-8b</strain>
    </source>
</reference>
<feature type="transmembrane region" description="Helical" evidence="1">
    <location>
        <begin position="12"/>
        <end position="29"/>
    </location>
</feature>
<dbReference type="PANTHER" id="PTHR44843">
    <property type="entry name" value="METHYLTRANSFERASE"/>
    <property type="match status" value="1"/>
</dbReference>
<name>A0A063C1Y5_USTVR</name>
<dbReference type="Proteomes" id="UP000054053">
    <property type="component" value="Unassembled WGS sequence"/>
</dbReference>
<keyword evidence="1" id="KW-0812">Transmembrane</keyword>
<protein>
    <recommendedName>
        <fullName evidence="2">Methyltransferase FkbM domain-containing protein</fullName>
    </recommendedName>
</protein>
<accession>A0A063C1Y5</accession>
<dbReference type="EMBL" id="BBTG02000019">
    <property type="protein sequence ID" value="GAO18170.1"/>
    <property type="molecule type" value="Genomic_DNA"/>
</dbReference>
<dbReference type="SUPFAM" id="SSF53335">
    <property type="entry name" value="S-adenosyl-L-methionine-dependent methyltransferases"/>
    <property type="match status" value="1"/>
</dbReference>
<evidence type="ECO:0000256" key="1">
    <source>
        <dbReference type="SAM" id="Phobius"/>
    </source>
</evidence>
<evidence type="ECO:0000259" key="2">
    <source>
        <dbReference type="Pfam" id="PF05050"/>
    </source>
</evidence>
<dbReference type="GeneID" id="66061951"/>
<dbReference type="InterPro" id="IPR029063">
    <property type="entry name" value="SAM-dependent_MTases_sf"/>
</dbReference>